<sequence>MKKLLVSVIAVVLAVPLMASAQSSLEGLYRNEDNSKQVRLVQFNRSLTMNTVSYYSTGAAVNWFFEFILPAGRDVKVGETITGRVRSLDSYYNCVFDEKAFIQKDFQGNLKINHPLLTYHRETRSVRDNSGGGYQYGRRVDWNGWGWVETGYYFPIERWRVISSECVIDQRNWTTALLIPVNGAPPQPLPNSKK</sequence>
<comment type="caution">
    <text evidence="2">The sequence shown here is derived from an EMBL/GenBank/DDBJ whole genome shotgun (WGS) entry which is preliminary data.</text>
</comment>
<evidence type="ECO:0000256" key="1">
    <source>
        <dbReference type="SAM" id="SignalP"/>
    </source>
</evidence>
<evidence type="ECO:0000313" key="3">
    <source>
        <dbReference type="Proteomes" id="UP001152321"/>
    </source>
</evidence>
<organism evidence="2 3">
    <name type="scientific">Bdellovibrio svalbardensis</name>
    <dbReference type="NCBI Taxonomy" id="2972972"/>
    <lineage>
        <taxon>Bacteria</taxon>
        <taxon>Pseudomonadati</taxon>
        <taxon>Bdellovibrionota</taxon>
        <taxon>Bdellovibrionia</taxon>
        <taxon>Bdellovibrionales</taxon>
        <taxon>Pseudobdellovibrionaceae</taxon>
        <taxon>Bdellovibrio</taxon>
    </lineage>
</organism>
<dbReference type="RefSeq" id="WP_277576710.1">
    <property type="nucleotide sequence ID" value="NZ_JANRMI010000001.1"/>
</dbReference>
<accession>A0ABT6DEG7</accession>
<feature type="signal peptide" evidence="1">
    <location>
        <begin position="1"/>
        <end position="21"/>
    </location>
</feature>
<keyword evidence="1" id="KW-0732">Signal</keyword>
<protein>
    <submittedName>
        <fullName evidence="2">Uncharacterized protein</fullName>
    </submittedName>
</protein>
<evidence type="ECO:0000313" key="2">
    <source>
        <dbReference type="EMBL" id="MDG0815234.1"/>
    </source>
</evidence>
<reference evidence="2" key="1">
    <citation type="submission" date="2022-08" db="EMBL/GenBank/DDBJ databases">
        <title>Novel Bdellovibrio Species Isolated from Svalbard: Designation Bdellovibrio svalbardensis.</title>
        <authorList>
            <person name="Mitchell R.J."/>
            <person name="Choi S.Y."/>
        </authorList>
    </citation>
    <scope>NUCLEOTIDE SEQUENCE</scope>
    <source>
        <strain evidence="2">PAP01</strain>
    </source>
</reference>
<gene>
    <name evidence="2" type="ORF">NWE73_02600</name>
</gene>
<keyword evidence="3" id="KW-1185">Reference proteome</keyword>
<dbReference type="EMBL" id="JANRMI010000001">
    <property type="protein sequence ID" value="MDG0815234.1"/>
    <property type="molecule type" value="Genomic_DNA"/>
</dbReference>
<feature type="chain" id="PRO_5046548153" evidence="1">
    <location>
        <begin position="22"/>
        <end position="194"/>
    </location>
</feature>
<proteinExistence type="predicted"/>
<name>A0ABT6DEG7_9BACT</name>
<dbReference type="Proteomes" id="UP001152321">
    <property type="component" value="Unassembled WGS sequence"/>
</dbReference>